<proteinExistence type="inferred from homology"/>
<sequence length="118" mass="13607">MKMIFIYYPSCSTCKKALKTLKEHDAIVEIRHIVEDTPTAEELKAWIMQSGEPFTKFFNTHGVLYKEMGLKERVKNMNIEEAVALLAGNGMLIKRPLLITEDKVLVGFKEDDYKQLLK</sequence>
<gene>
    <name evidence="2" type="ordered locus">Clole_2530</name>
</gene>
<dbReference type="PROSITE" id="PS51353">
    <property type="entry name" value="ARSC"/>
    <property type="match status" value="1"/>
</dbReference>
<comment type="similarity">
    <text evidence="1">Belongs to the ArsC family.</text>
</comment>
<dbReference type="Pfam" id="PF03960">
    <property type="entry name" value="ArsC"/>
    <property type="match status" value="1"/>
</dbReference>
<dbReference type="KEGG" id="cle:Clole_2530"/>
<evidence type="ECO:0000313" key="3">
    <source>
        <dbReference type="Proteomes" id="UP000008467"/>
    </source>
</evidence>
<dbReference type="Gene3D" id="3.40.30.10">
    <property type="entry name" value="Glutaredoxin"/>
    <property type="match status" value="1"/>
</dbReference>
<evidence type="ECO:0000313" key="2">
    <source>
        <dbReference type="EMBL" id="ADZ84236.1"/>
    </source>
</evidence>
<dbReference type="RefSeq" id="WP_013657529.1">
    <property type="nucleotide sequence ID" value="NC_015275.1"/>
</dbReference>
<dbReference type="InterPro" id="IPR006504">
    <property type="entry name" value="Tscrpt_reg_Spx/MgsR"/>
</dbReference>
<dbReference type="PROSITE" id="PS51354">
    <property type="entry name" value="GLUTAREDOXIN_2"/>
    <property type="match status" value="1"/>
</dbReference>
<dbReference type="SUPFAM" id="SSF52833">
    <property type="entry name" value="Thioredoxin-like"/>
    <property type="match status" value="1"/>
</dbReference>
<accession>F2JHJ7</accession>
<dbReference type="InterPro" id="IPR036249">
    <property type="entry name" value="Thioredoxin-like_sf"/>
</dbReference>
<dbReference type="AlphaFoldDB" id="F2JHJ7"/>
<name>F2JHJ7_CELLD</name>
<dbReference type="InterPro" id="IPR006660">
    <property type="entry name" value="Arsenate_reductase-like"/>
</dbReference>
<protein>
    <submittedName>
        <fullName evidence="2">ArsC family protein</fullName>
    </submittedName>
</protein>
<evidence type="ECO:0000256" key="1">
    <source>
        <dbReference type="PROSITE-ProRule" id="PRU01282"/>
    </source>
</evidence>
<dbReference type="Proteomes" id="UP000008467">
    <property type="component" value="Chromosome"/>
</dbReference>
<reference evidence="2" key="1">
    <citation type="journal article" date="2011" name="J. Bacteriol.">
        <title>Complete genome sequence of the cellulose-degrading bacterium Cellulosilyticum lentocellum.</title>
        <authorList>
            <consortium name="US DOE Joint Genome Institute"/>
            <person name="Miller D.A."/>
            <person name="Suen G."/>
            <person name="Bruce D."/>
            <person name="Copeland A."/>
            <person name="Cheng J.F."/>
            <person name="Detter C."/>
            <person name="Goodwin L.A."/>
            <person name="Han C.S."/>
            <person name="Hauser L.J."/>
            <person name="Land M.L."/>
            <person name="Lapidus A."/>
            <person name="Lucas S."/>
            <person name="Meincke L."/>
            <person name="Pitluck S."/>
            <person name="Tapia R."/>
            <person name="Teshima H."/>
            <person name="Woyke T."/>
            <person name="Fox B.G."/>
            <person name="Angert E.R."/>
            <person name="Currie C.R."/>
        </authorList>
    </citation>
    <scope>NUCLEOTIDE SEQUENCE [LARGE SCALE GENOMIC DNA]</scope>
    <source>
        <strain evidence="2">DSM 5427</strain>
    </source>
</reference>
<dbReference type="STRING" id="642492.Clole_2530"/>
<dbReference type="CDD" id="cd03036">
    <property type="entry name" value="ArsC_like"/>
    <property type="match status" value="1"/>
</dbReference>
<dbReference type="EMBL" id="CP002582">
    <property type="protein sequence ID" value="ADZ84236.1"/>
    <property type="molecule type" value="Genomic_DNA"/>
</dbReference>
<dbReference type="NCBIfam" id="TIGR01617">
    <property type="entry name" value="arsC_related"/>
    <property type="match status" value="1"/>
</dbReference>
<keyword evidence="3" id="KW-1185">Reference proteome</keyword>
<dbReference type="eggNOG" id="COG1393">
    <property type="taxonomic scope" value="Bacteria"/>
</dbReference>
<dbReference type="HOGENOM" id="CLU_116644_2_0_9"/>
<dbReference type="PANTHER" id="PTHR30041">
    <property type="entry name" value="ARSENATE REDUCTASE"/>
    <property type="match status" value="1"/>
</dbReference>
<dbReference type="PANTHER" id="PTHR30041:SF8">
    <property type="entry name" value="PROTEIN YFFB"/>
    <property type="match status" value="1"/>
</dbReference>
<organism evidence="2 3">
    <name type="scientific">Cellulosilyticum lentocellum (strain ATCC 49066 / DSM 5427 / NCIMB 11756 / RHM5)</name>
    <name type="common">Clostridium lentocellum</name>
    <dbReference type="NCBI Taxonomy" id="642492"/>
    <lineage>
        <taxon>Bacteria</taxon>
        <taxon>Bacillati</taxon>
        <taxon>Bacillota</taxon>
        <taxon>Clostridia</taxon>
        <taxon>Lachnospirales</taxon>
        <taxon>Cellulosilyticaceae</taxon>
        <taxon>Cellulosilyticum</taxon>
    </lineage>
</organism>